<accession>A0A085LT96</accession>
<proteinExistence type="predicted"/>
<evidence type="ECO:0000313" key="2">
    <source>
        <dbReference type="Proteomes" id="UP000030764"/>
    </source>
</evidence>
<dbReference type="EMBL" id="KL363300">
    <property type="protein sequence ID" value="KFD48192.1"/>
    <property type="molecule type" value="Genomic_DNA"/>
</dbReference>
<dbReference type="Proteomes" id="UP000030764">
    <property type="component" value="Unassembled WGS sequence"/>
</dbReference>
<organism evidence="1 2">
    <name type="scientific">Trichuris suis</name>
    <name type="common">pig whipworm</name>
    <dbReference type="NCBI Taxonomy" id="68888"/>
    <lineage>
        <taxon>Eukaryota</taxon>
        <taxon>Metazoa</taxon>
        <taxon>Ecdysozoa</taxon>
        <taxon>Nematoda</taxon>
        <taxon>Enoplea</taxon>
        <taxon>Dorylaimia</taxon>
        <taxon>Trichinellida</taxon>
        <taxon>Trichuridae</taxon>
        <taxon>Trichuris</taxon>
    </lineage>
</organism>
<keyword evidence="2" id="KW-1185">Reference proteome</keyword>
<name>A0A085LT96_9BILA</name>
<protein>
    <submittedName>
        <fullName evidence="1">Uncharacterized protein</fullName>
    </submittedName>
</protein>
<gene>
    <name evidence="1" type="ORF">M513_10906</name>
</gene>
<evidence type="ECO:0000313" key="1">
    <source>
        <dbReference type="EMBL" id="KFD48192.1"/>
    </source>
</evidence>
<reference evidence="1 2" key="1">
    <citation type="journal article" date="2014" name="Nat. Genet.">
        <title>Genome and transcriptome of the porcine whipworm Trichuris suis.</title>
        <authorList>
            <person name="Jex A.R."/>
            <person name="Nejsum P."/>
            <person name="Schwarz E.M."/>
            <person name="Hu L."/>
            <person name="Young N.D."/>
            <person name="Hall R.S."/>
            <person name="Korhonen P.K."/>
            <person name="Liao S."/>
            <person name="Thamsborg S."/>
            <person name="Xia J."/>
            <person name="Xu P."/>
            <person name="Wang S."/>
            <person name="Scheerlinck J.P."/>
            <person name="Hofmann A."/>
            <person name="Sternberg P.W."/>
            <person name="Wang J."/>
            <person name="Gasser R.B."/>
        </authorList>
    </citation>
    <scope>NUCLEOTIDE SEQUENCE [LARGE SCALE GENOMIC DNA]</scope>
    <source>
        <strain evidence="1">DCEP-RM93M</strain>
    </source>
</reference>
<sequence>MKDGLAAPCPFLEHPGAPVLPWRMWFRLFCNYLDAAFATVPADKRKRAILLNCLGTEGQRIFYTLPSKGDTFDPAVCTLEEFLFRRSTFVPKGIVFDAVGSCCPNVLIDLLLNYVSELLSVNLDL</sequence>
<dbReference type="AlphaFoldDB" id="A0A085LT96"/>